<dbReference type="Proteomes" id="UP000002191">
    <property type="component" value="Chromosome"/>
</dbReference>
<dbReference type="KEGG" id="das:Daes_1849"/>
<evidence type="ECO:0000313" key="1">
    <source>
        <dbReference type="EMBL" id="ADU62861.1"/>
    </source>
</evidence>
<keyword evidence="2" id="KW-1185">Reference proteome</keyword>
<gene>
    <name evidence="1" type="ordered locus">Daes_1849</name>
</gene>
<dbReference type="AlphaFoldDB" id="E6VZ85"/>
<dbReference type="EMBL" id="CP002431">
    <property type="protein sequence ID" value="ADU62861.1"/>
    <property type="molecule type" value="Genomic_DNA"/>
</dbReference>
<evidence type="ECO:0000313" key="2">
    <source>
        <dbReference type="Proteomes" id="UP000002191"/>
    </source>
</evidence>
<protein>
    <submittedName>
        <fullName evidence="1">Uncharacterized protein</fullName>
    </submittedName>
</protein>
<sequence length="43" mass="4418">MTPLTKPGTAGLRLSGGKGAFHAPVSDLIEAPSVLMPLFRVLA</sequence>
<dbReference type="HOGENOM" id="CLU_3232600_0_0_7"/>
<name>E6VZ85_PSEA9</name>
<accession>E6VZ85</accession>
<reference evidence="2" key="1">
    <citation type="submission" date="2010-12" db="EMBL/GenBank/DDBJ databases">
        <title>Complete sequence of Desulfovibrio aespoeensis Aspo-2.</title>
        <authorList>
            <consortium name="US DOE Joint Genome Institute"/>
            <person name="Lucas S."/>
            <person name="Copeland A."/>
            <person name="Lapidus A."/>
            <person name="Cheng J.-F."/>
            <person name="Goodwin L."/>
            <person name="Pitluck S."/>
            <person name="Chertkov O."/>
            <person name="Misra M."/>
            <person name="Detter J.C."/>
            <person name="Han C."/>
            <person name="Tapia R."/>
            <person name="Land M."/>
            <person name="Hauser L."/>
            <person name="Kyrpides N."/>
            <person name="Ivanova N."/>
            <person name="Ovchinnikova G."/>
            <person name="Pedersen K."/>
            <person name="Jagevall S."/>
            <person name="Hazen T."/>
            <person name="Woyke T."/>
        </authorList>
    </citation>
    <scope>NUCLEOTIDE SEQUENCE [LARGE SCALE GENOMIC DNA]</scope>
    <source>
        <strain evidence="2">ATCC 700646 / DSM 10631 / Aspo-2</strain>
    </source>
</reference>
<proteinExistence type="predicted"/>
<reference evidence="1 2" key="2">
    <citation type="journal article" date="2014" name="Genome Announc.">
        <title>Complete Genome Sequence of the Subsurface, Mesophilic Sulfate-Reducing Bacterium Desulfovibrio aespoeensis Aspo-2.</title>
        <authorList>
            <person name="Pedersen K."/>
            <person name="Bengtsson A."/>
            <person name="Edlund J."/>
            <person name="Rabe L."/>
            <person name="Hazen T."/>
            <person name="Chakraborty R."/>
            <person name="Goodwin L."/>
            <person name="Shapiro N."/>
        </authorList>
    </citation>
    <scope>NUCLEOTIDE SEQUENCE [LARGE SCALE GENOMIC DNA]</scope>
    <source>
        <strain evidence="2">ATCC 700646 / DSM 10631 / Aspo-2</strain>
    </source>
</reference>
<organism evidence="1 2">
    <name type="scientific">Pseudodesulfovibrio aespoeensis (strain ATCC 700646 / DSM 10631 / Aspo-2)</name>
    <name type="common">Desulfovibrio aespoeensis</name>
    <dbReference type="NCBI Taxonomy" id="643562"/>
    <lineage>
        <taxon>Bacteria</taxon>
        <taxon>Pseudomonadati</taxon>
        <taxon>Thermodesulfobacteriota</taxon>
        <taxon>Desulfovibrionia</taxon>
        <taxon>Desulfovibrionales</taxon>
        <taxon>Desulfovibrionaceae</taxon>
    </lineage>
</organism>